<proteinExistence type="predicted"/>
<dbReference type="EMBL" id="JAWXYG010000005">
    <property type="protein sequence ID" value="KAK4270933.1"/>
    <property type="molecule type" value="Genomic_DNA"/>
</dbReference>
<dbReference type="Proteomes" id="UP001293593">
    <property type="component" value="Unassembled WGS sequence"/>
</dbReference>
<sequence length="182" mass="21231">MKLHADQHRRDLELTPGDAVWLKIHPYCQKSVSRSRCEKLSPCFYGPLKVLRRISKVSYELELPSTTKIHPVFHISLLRPALGLQATSPPPPLPLSADMEFLLTPSRELQHRWTPAKQLEHLIQWENHTPEDATWEDYDLLAAQFPDFRLEGKSFFQRGRNDSDTNRYGSVYSRKNKRIRIS</sequence>
<evidence type="ECO:0000259" key="1">
    <source>
        <dbReference type="Pfam" id="PF24626"/>
    </source>
</evidence>
<name>A0AAE1JJW1_9FABA</name>
<evidence type="ECO:0000313" key="2">
    <source>
        <dbReference type="EMBL" id="KAK4270933.1"/>
    </source>
</evidence>
<evidence type="ECO:0000313" key="3">
    <source>
        <dbReference type="Proteomes" id="UP001293593"/>
    </source>
</evidence>
<reference evidence="2" key="1">
    <citation type="submission" date="2023-10" db="EMBL/GenBank/DDBJ databases">
        <title>Chromosome-level genome of the transformable northern wattle, Acacia crassicarpa.</title>
        <authorList>
            <person name="Massaro I."/>
            <person name="Sinha N.R."/>
            <person name="Poethig S."/>
            <person name="Leichty A.R."/>
        </authorList>
    </citation>
    <scope>NUCLEOTIDE SEQUENCE</scope>
    <source>
        <strain evidence="2">Acra3RX</strain>
        <tissue evidence="2">Leaf</tissue>
    </source>
</reference>
<protein>
    <recommendedName>
        <fullName evidence="1">Tf2-1-like SH3-like domain-containing protein</fullName>
    </recommendedName>
</protein>
<gene>
    <name evidence="2" type="ORF">QN277_019697</name>
</gene>
<accession>A0AAE1JJW1</accession>
<dbReference type="InterPro" id="IPR056924">
    <property type="entry name" value="SH3_Tf2-1"/>
</dbReference>
<feature type="domain" description="Tf2-1-like SH3-like" evidence="1">
    <location>
        <begin position="17"/>
        <end position="81"/>
    </location>
</feature>
<dbReference type="InterPro" id="IPR016197">
    <property type="entry name" value="Chromo-like_dom_sf"/>
</dbReference>
<dbReference type="Pfam" id="PF24626">
    <property type="entry name" value="SH3_Tf2-1"/>
    <property type="match status" value="1"/>
</dbReference>
<dbReference type="PANTHER" id="PTHR46148:SF52">
    <property type="entry name" value="OS04G0603800 PROTEIN"/>
    <property type="match status" value="1"/>
</dbReference>
<organism evidence="2 3">
    <name type="scientific">Acacia crassicarpa</name>
    <name type="common">northern wattle</name>
    <dbReference type="NCBI Taxonomy" id="499986"/>
    <lineage>
        <taxon>Eukaryota</taxon>
        <taxon>Viridiplantae</taxon>
        <taxon>Streptophyta</taxon>
        <taxon>Embryophyta</taxon>
        <taxon>Tracheophyta</taxon>
        <taxon>Spermatophyta</taxon>
        <taxon>Magnoliopsida</taxon>
        <taxon>eudicotyledons</taxon>
        <taxon>Gunneridae</taxon>
        <taxon>Pentapetalae</taxon>
        <taxon>rosids</taxon>
        <taxon>fabids</taxon>
        <taxon>Fabales</taxon>
        <taxon>Fabaceae</taxon>
        <taxon>Caesalpinioideae</taxon>
        <taxon>mimosoid clade</taxon>
        <taxon>Acacieae</taxon>
        <taxon>Acacia</taxon>
    </lineage>
</organism>
<dbReference type="PANTHER" id="PTHR46148">
    <property type="entry name" value="CHROMO DOMAIN-CONTAINING PROTEIN"/>
    <property type="match status" value="1"/>
</dbReference>
<dbReference type="AlphaFoldDB" id="A0AAE1JJW1"/>
<dbReference type="SUPFAM" id="SSF54160">
    <property type="entry name" value="Chromo domain-like"/>
    <property type="match status" value="1"/>
</dbReference>
<comment type="caution">
    <text evidence="2">The sequence shown here is derived from an EMBL/GenBank/DDBJ whole genome shotgun (WGS) entry which is preliminary data.</text>
</comment>
<keyword evidence="3" id="KW-1185">Reference proteome</keyword>